<dbReference type="FunFam" id="3.30.1330.30:FF:000002">
    <property type="entry name" value="NHP2-like protein 1 homolog"/>
    <property type="match status" value="1"/>
</dbReference>
<feature type="compositionally biased region" description="Polar residues" evidence="17">
    <location>
        <begin position="103"/>
        <end position="114"/>
    </location>
</feature>
<keyword evidence="14" id="KW-0687">Ribonucleoprotein</keyword>
<dbReference type="GO" id="GO:0005654">
    <property type="term" value="C:nucleoplasm"/>
    <property type="evidence" value="ECO:0007669"/>
    <property type="project" value="TreeGrafter"/>
</dbReference>
<evidence type="ECO:0000256" key="15">
    <source>
        <dbReference type="ARBA" id="ARBA00055156"/>
    </source>
</evidence>
<feature type="region of interest" description="Disordered" evidence="17">
    <location>
        <begin position="83"/>
        <end position="192"/>
    </location>
</feature>
<dbReference type="Pfam" id="PF00096">
    <property type="entry name" value="zf-C2H2"/>
    <property type="match status" value="14"/>
</dbReference>
<dbReference type="PRINTS" id="PR00883">
    <property type="entry name" value="NUCLEARHMG"/>
</dbReference>
<evidence type="ECO:0000256" key="7">
    <source>
        <dbReference type="ARBA" id="ARBA00022771"/>
    </source>
</evidence>
<evidence type="ECO:0000256" key="1">
    <source>
        <dbReference type="ARBA" id="ARBA00004604"/>
    </source>
</evidence>
<keyword evidence="12" id="KW-0508">mRNA splicing</keyword>
<evidence type="ECO:0000313" key="19">
    <source>
        <dbReference type="EMBL" id="KOX80761.1"/>
    </source>
</evidence>
<dbReference type="FunFam" id="3.30.160.60:FF:001498">
    <property type="entry name" value="Zinc finger protein 404"/>
    <property type="match status" value="2"/>
</dbReference>
<accession>A0A0N0BKL8</accession>
<evidence type="ECO:0000256" key="2">
    <source>
        <dbReference type="ARBA" id="ARBA00007337"/>
    </source>
</evidence>
<dbReference type="FunFam" id="3.30.160.60:FF:000100">
    <property type="entry name" value="Zinc finger 45-like"/>
    <property type="match status" value="1"/>
</dbReference>
<keyword evidence="20" id="KW-1185">Reference proteome</keyword>
<gene>
    <name evidence="19" type="ORF">WN51_02049</name>
</gene>
<dbReference type="CDD" id="cd21104">
    <property type="entry name" value="SNU13"/>
    <property type="match status" value="1"/>
</dbReference>
<dbReference type="PRINTS" id="PR00881">
    <property type="entry name" value="L7ARS6FAMILY"/>
</dbReference>
<feature type="domain" description="C2H2-type" evidence="18">
    <location>
        <begin position="635"/>
        <end position="662"/>
    </location>
</feature>
<dbReference type="FunFam" id="3.30.160.60:FF:000253">
    <property type="entry name" value="Crooked legs, isoform H"/>
    <property type="match status" value="8"/>
</dbReference>
<dbReference type="FunFam" id="3.30.160.60:FF:000065">
    <property type="entry name" value="B-cell CLL/lymphoma 6, member B"/>
    <property type="match status" value="2"/>
</dbReference>
<dbReference type="InterPro" id="IPR036236">
    <property type="entry name" value="Znf_C2H2_sf"/>
</dbReference>
<evidence type="ECO:0000256" key="10">
    <source>
        <dbReference type="ARBA" id="ARBA00023015"/>
    </source>
</evidence>
<evidence type="ECO:0000256" key="14">
    <source>
        <dbReference type="ARBA" id="ARBA00023274"/>
    </source>
</evidence>
<keyword evidence="5" id="KW-0747">Spliceosome</keyword>
<dbReference type="SUPFAM" id="SSF57667">
    <property type="entry name" value="beta-beta-alpha zinc fingers"/>
    <property type="match status" value="9"/>
</dbReference>
<evidence type="ECO:0000256" key="12">
    <source>
        <dbReference type="ARBA" id="ARBA00023187"/>
    </source>
</evidence>
<evidence type="ECO:0000256" key="6">
    <source>
        <dbReference type="ARBA" id="ARBA00022737"/>
    </source>
</evidence>
<feature type="domain" description="C2H2-type" evidence="18">
    <location>
        <begin position="551"/>
        <end position="578"/>
    </location>
</feature>
<keyword evidence="8" id="KW-0862">Zinc</keyword>
<evidence type="ECO:0000256" key="9">
    <source>
        <dbReference type="ARBA" id="ARBA00022884"/>
    </source>
</evidence>
<dbReference type="FunFam" id="3.30.160.60:FF:000446">
    <property type="entry name" value="Zinc finger protein"/>
    <property type="match status" value="1"/>
</dbReference>
<feature type="compositionally biased region" description="Polar residues" evidence="17">
    <location>
        <begin position="35"/>
        <end position="48"/>
    </location>
</feature>
<comment type="similarity">
    <text evidence="2">Belongs to the eukaryotic ribosomal protein eL8 family.</text>
</comment>
<evidence type="ECO:0000256" key="4">
    <source>
        <dbReference type="ARBA" id="ARBA00022723"/>
    </source>
</evidence>
<evidence type="ECO:0000256" key="11">
    <source>
        <dbReference type="ARBA" id="ARBA00023163"/>
    </source>
</evidence>
<dbReference type="SUPFAM" id="SSF55315">
    <property type="entry name" value="L30e-like"/>
    <property type="match status" value="1"/>
</dbReference>
<dbReference type="GO" id="GO:0005681">
    <property type="term" value="C:spliceosomal complex"/>
    <property type="evidence" value="ECO:0007669"/>
    <property type="project" value="UniProtKB-KW"/>
</dbReference>
<dbReference type="GO" id="GO:0005730">
    <property type="term" value="C:nucleolus"/>
    <property type="evidence" value="ECO:0007669"/>
    <property type="project" value="UniProtKB-SubCell"/>
</dbReference>
<dbReference type="GO" id="GO:0000978">
    <property type="term" value="F:RNA polymerase II cis-regulatory region sequence-specific DNA binding"/>
    <property type="evidence" value="ECO:0007669"/>
    <property type="project" value="TreeGrafter"/>
</dbReference>
<protein>
    <submittedName>
        <fullName evidence="19">Zinc finger protein 84</fullName>
    </submittedName>
</protein>
<feature type="domain" description="C2H2-type" evidence="18">
    <location>
        <begin position="411"/>
        <end position="438"/>
    </location>
</feature>
<feature type="compositionally biased region" description="Low complexity" evidence="17">
    <location>
        <begin position="131"/>
        <end position="183"/>
    </location>
</feature>
<comment type="subcellular location">
    <subcellularLocation>
        <location evidence="1">Nucleus</location>
        <location evidence="1">Nucleolus</location>
    </subcellularLocation>
</comment>
<evidence type="ECO:0000256" key="16">
    <source>
        <dbReference type="PROSITE-ProRule" id="PRU00042"/>
    </source>
</evidence>
<feature type="domain" description="C2H2-type" evidence="18">
    <location>
        <begin position="607"/>
        <end position="634"/>
    </location>
</feature>
<feature type="domain" description="C2H2-type" evidence="18">
    <location>
        <begin position="779"/>
        <end position="806"/>
    </location>
</feature>
<dbReference type="Gene3D" id="3.30.1330.30">
    <property type="match status" value="1"/>
</dbReference>
<feature type="domain" description="C2H2-type" evidence="18">
    <location>
        <begin position="355"/>
        <end position="382"/>
    </location>
</feature>
<feature type="domain" description="C2H2-type" evidence="18">
    <location>
        <begin position="495"/>
        <end position="522"/>
    </location>
</feature>
<feature type="compositionally biased region" description="Polar residues" evidence="17">
    <location>
        <begin position="1"/>
        <end position="26"/>
    </location>
</feature>
<evidence type="ECO:0000256" key="8">
    <source>
        <dbReference type="ARBA" id="ARBA00022833"/>
    </source>
</evidence>
<dbReference type="AlphaFoldDB" id="A0A0N0BKL8"/>
<reference evidence="19 20" key="1">
    <citation type="submission" date="2015-07" db="EMBL/GenBank/DDBJ databases">
        <title>The genome of Melipona quadrifasciata.</title>
        <authorList>
            <person name="Pan H."/>
            <person name="Kapheim K."/>
        </authorList>
    </citation>
    <scope>NUCLEOTIDE SEQUENCE [LARGE SCALE GENOMIC DNA]</scope>
    <source>
        <strain evidence="19">0111107301</strain>
        <tissue evidence="19">Whole body</tissue>
    </source>
</reference>
<dbReference type="InterPro" id="IPR013087">
    <property type="entry name" value="Znf_C2H2_type"/>
</dbReference>
<feature type="compositionally biased region" description="Low complexity" evidence="17">
    <location>
        <begin position="115"/>
        <end position="124"/>
    </location>
</feature>
<evidence type="ECO:0000256" key="17">
    <source>
        <dbReference type="SAM" id="MobiDB-lite"/>
    </source>
</evidence>
<keyword evidence="6" id="KW-0677">Repeat</keyword>
<feature type="domain" description="C2H2-type" evidence="18">
    <location>
        <begin position="383"/>
        <end position="410"/>
    </location>
</feature>
<dbReference type="SMART" id="SM00355">
    <property type="entry name" value="ZnF_C2H2"/>
    <property type="match status" value="17"/>
</dbReference>
<dbReference type="PROSITE" id="PS50157">
    <property type="entry name" value="ZINC_FINGER_C2H2_2"/>
    <property type="match status" value="17"/>
</dbReference>
<dbReference type="Pfam" id="PF01248">
    <property type="entry name" value="Ribosomal_L7Ae"/>
    <property type="match status" value="1"/>
</dbReference>
<feature type="domain" description="C2H2-type" evidence="18">
    <location>
        <begin position="523"/>
        <end position="550"/>
    </location>
</feature>
<evidence type="ECO:0000256" key="13">
    <source>
        <dbReference type="ARBA" id="ARBA00023242"/>
    </source>
</evidence>
<evidence type="ECO:0000256" key="3">
    <source>
        <dbReference type="ARBA" id="ARBA00022664"/>
    </source>
</evidence>
<feature type="domain" description="C2H2-type" evidence="18">
    <location>
        <begin position="691"/>
        <end position="718"/>
    </location>
</feature>
<dbReference type="FunFam" id="3.30.160.60:FF:001759">
    <property type="entry name" value="Crooked legs, isoform F"/>
    <property type="match status" value="1"/>
</dbReference>
<dbReference type="GO" id="GO:0001227">
    <property type="term" value="F:DNA-binding transcription repressor activity, RNA polymerase II-specific"/>
    <property type="evidence" value="ECO:0007669"/>
    <property type="project" value="TreeGrafter"/>
</dbReference>
<dbReference type="GO" id="GO:0008380">
    <property type="term" value="P:RNA splicing"/>
    <property type="evidence" value="ECO:0007669"/>
    <property type="project" value="UniProtKB-KW"/>
</dbReference>
<keyword evidence="7 16" id="KW-0863">Zinc-finger</keyword>
<keyword evidence="4" id="KW-0479">Metal-binding</keyword>
<sequence length="1191" mass="134029">MNSEQHALPATTQAQQEDVNAGQSGRPSYPGGLATATSLGNVGSTPHSSADLRVGTAVALASSVAKYWVLTNLFPGPLPQVYHHSHHNSSHRSSGGGEASSKEPASSLNQEMALTSSSHHQSTPTHHHHQSSVSSSSHHSSLQPNSQDLQQSLMQQQQQQQQQQQIGVNISGNSSNEGGSQNNTEKPEKEKELRQLNMTQFQVPDLKPGGHMMDVRTADGSVVKISAGNEQDLAKTLGVEMVQNMYKVNVEDINQLLAYHEVFGKLQSEIAAGTTLVGSTVPTQTVTTIQNGTPIVQQVQLNKFDIKSSDGEATPGPSASPVSVGSHACEICGKIFQFRYQLIVHRRYHTERKPFTCQVCGKAFLNANDLTRHGKCHLGGSMFTCTVCFHVFANAPSLERHMKRHATDKPYNCTVCGKSFARKEHLDNHTRCHTGETPYRCQYCSKTFTRKEHMVNHVRKHTGETPHRCDICKKSFTRKEHFMNHVMWHTGETPHHCQACGKKYTRKEHLANHMRSHTNDTPFRCEICGKSFTRKEHFTNHIMWHTGETPHRCDFCSKTFTRKEHLLNHVRQHTGETPFRCQYCPKAFTRKDHLVNHVRQHTGESPHKCQYCTKSFTRKEHLTNHVRQHTGESPHRCHFCSKSFTRKEHLTNHVRIHTGESPHRCEFCQRTFTRKEHLNNHLRQHTGDSSHCCNVCSKPFTRKEHLVNHMRCHTGERPFVCTECGKSFPLKGNLLFHMRSHNKGSNAERPFRCDLCPKDFMCKGHLVSHRRSHSDERPHSCPDCGKTFVEKGNMLRHLRKHAAEGPPTQVSTPSAIPQSGVLPIPAAAVLVGHPLAPPAPPVVPQHTVVVPTPPVKRKEKIHNRILTIAAVPEFSWPKEDSPKTVVDCEAMNVEKNKKTIEKEDSICKNSIKSSILSFCGKESHCTCKDEESSCLENGRKLKKLSKESSICYTNWEEIQKLTDTSETRLTDSFERLLNCVKNSRDINMYLDLFEPYPREERRIKEKDSTPPGCNITLLLSQCVCLKNYQENRQTENNESDENIYEKSETINELICAPGVVELSWNGDEVNPKAYPLADATLTAKILNLVQQAMNYKQLRKGANEATKTLNRGLSEFIVMAADAEPLEILLHLPLLCEDKNVPYVFVRSKQALGRACGVSRPVVACSVTVNEGSQLKPQIQAIQQEIERLLV</sequence>
<organism evidence="19 20">
    <name type="scientific">Melipona quadrifasciata</name>
    <dbReference type="NCBI Taxonomy" id="166423"/>
    <lineage>
        <taxon>Eukaryota</taxon>
        <taxon>Metazoa</taxon>
        <taxon>Ecdysozoa</taxon>
        <taxon>Arthropoda</taxon>
        <taxon>Hexapoda</taxon>
        <taxon>Insecta</taxon>
        <taxon>Pterygota</taxon>
        <taxon>Neoptera</taxon>
        <taxon>Endopterygota</taxon>
        <taxon>Hymenoptera</taxon>
        <taxon>Apocrita</taxon>
        <taxon>Aculeata</taxon>
        <taxon>Apoidea</taxon>
        <taxon>Anthophila</taxon>
        <taxon>Apidae</taxon>
        <taxon>Melipona</taxon>
    </lineage>
</organism>
<dbReference type="InterPro" id="IPR002415">
    <property type="entry name" value="H/ACA_rnp_Nhp2-like"/>
</dbReference>
<dbReference type="PROSITE" id="PS00028">
    <property type="entry name" value="ZINC_FINGER_C2H2_1"/>
    <property type="match status" value="17"/>
</dbReference>
<dbReference type="Proteomes" id="UP000053105">
    <property type="component" value="Unassembled WGS sequence"/>
</dbReference>
<feature type="domain" description="C2H2-type" evidence="18">
    <location>
        <begin position="439"/>
        <end position="466"/>
    </location>
</feature>
<dbReference type="Gene3D" id="3.30.160.60">
    <property type="entry name" value="Classic Zinc Finger"/>
    <property type="match status" value="16"/>
</dbReference>
<feature type="domain" description="C2H2-type" evidence="18">
    <location>
        <begin position="751"/>
        <end position="778"/>
    </location>
</feature>
<dbReference type="PANTHER" id="PTHR24399:SF23">
    <property type="entry name" value="C2H2-TYPE DOMAIN-CONTAINING PROTEIN"/>
    <property type="match status" value="1"/>
</dbReference>
<feature type="domain" description="C2H2-type" evidence="18">
    <location>
        <begin position="327"/>
        <end position="354"/>
    </location>
</feature>
<dbReference type="FunFam" id="3.30.160.60:FF:002048">
    <property type="entry name" value="Crooked legs, isoform F"/>
    <property type="match status" value="1"/>
</dbReference>
<proteinExistence type="inferred from homology"/>
<dbReference type="STRING" id="166423.A0A0N0BKL8"/>
<dbReference type="InterPro" id="IPR018492">
    <property type="entry name" value="Ribosomal_eL8/Nhp2"/>
</dbReference>
<dbReference type="PROSITE" id="PS01082">
    <property type="entry name" value="RIBOSOMAL_L7AE"/>
    <property type="match status" value="1"/>
</dbReference>
<dbReference type="InterPro" id="IPR029064">
    <property type="entry name" value="Ribosomal_eL30-like_sf"/>
</dbReference>
<keyword evidence="9" id="KW-0694">RNA-binding</keyword>
<evidence type="ECO:0000256" key="5">
    <source>
        <dbReference type="ARBA" id="ARBA00022728"/>
    </source>
</evidence>
<evidence type="ECO:0000313" key="20">
    <source>
        <dbReference type="Proteomes" id="UP000053105"/>
    </source>
</evidence>
<feature type="domain" description="C2H2-type" evidence="18">
    <location>
        <begin position="719"/>
        <end position="746"/>
    </location>
</feature>
<feature type="domain" description="C2H2-type" evidence="18">
    <location>
        <begin position="663"/>
        <end position="690"/>
    </location>
</feature>
<evidence type="ECO:0000259" key="18">
    <source>
        <dbReference type="PROSITE" id="PS50157"/>
    </source>
</evidence>
<keyword evidence="3" id="KW-0507">mRNA processing</keyword>
<name>A0A0N0BKL8_9HYME</name>
<dbReference type="GO" id="GO:0003723">
    <property type="term" value="F:RNA binding"/>
    <property type="evidence" value="ECO:0007669"/>
    <property type="project" value="UniProtKB-KW"/>
</dbReference>
<dbReference type="OrthoDB" id="654211at2759"/>
<keyword evidence="13" id="KW-0539">Nucleus</keyword>
<dbReference type="GO" id="GO:0006397">
    <property type="term" value="P:mRNA processing"/>
    <property type="evidence" value="ECO:0007669"/>
    <property type="project" value="UniProtKB-KW"/>
</dbReference>
<feature type="region of interest" description="Disordered" evidence="17">
    <location>
        <begin position="1"/>
        <end position="49"/>
    </location>
</feature>
<dbReference type="InterPro" id="IPR004037">
    <property type="entry name" value="Ribosomal_eL8-like_CS"/>
</dbReference>
<feature type="domain" description="C2H2-type" evidence="18">
    <location>
        <begin position="467"/>
        <end position="494"/>
    </location>
</feature>
<dbReference type="InterPro" id="IPR004038">
    <property type="entry name" value="Ribosomal_eL8/eL30/eS12/Gad45"/>
</dbReference>
<feature type="domain" description="C2H2-type" evidence="18">
    <location>
        <begin position="579"/>
        <end position="606"/>
    </location>
</feature>
<dbReference type="PANTHER" id="PTHR24399">
    <property type="entry name" value="ZINC FINGER AND BTB DOMAIN-CONTAINING"/>
    <property type="match status" value="1"/>
</dbReference>
<dbReference type="GO" id="GO:0042254">
    <property type="term" value="P:ribosome biogenesis"/>
    <property type="evidence" value="ECO:0007669"/>
    <property type="project" value="InterPro"/>
</dbReference>
<keyword evidence="10" id="KW-0805">Transcription regulation</keyword>
<dbReference type="GO" id="GO:0008270">
    <property type="term" value="F:zinc ion binding"/>
    <property type="evidence" value="ECO:0007669"/>
    <property type="project" value="UniProtKB-KW"/>
</dbReference>
<dbReference type="EMBL" id="KQ435698">
    <property type="protein sequence ID" value="KOX80761.1"/>
    <property type="molecule type" value="Genomic_DNA"/>
</dbReference>
<keyword evidence="11" id="KW-0804">Transcription</keyword>
<comment type="function">
    <text evidence="15">Binds to the 5'-stem-loop of U4 snRNA and may play a role in the late stage of spliceosome assembly. The protein undergoes a conformational change upon RNA-binding.</text>
</comment>